<dbReference type="SMART" id="SM00899">
    <property type="entry name" value="FeoA"/>
    <property type="match status" value="2"/>
</dbReference>
<evidence type="ECO:0000256" key="1">
    <source>
        <dbReference type="ARBA" id="ARBA00023004"/>
    </source>
</evidence>
<dbReference type="InterPro" id="IPR038157">
    <property type="entry name" value="FeoA_core_dom"/>
</dbReference>
<dbReference type="EMBL" id="DTBH01000023">
    <property type="protein sequence ID" value="HGQ76500.1"/>
    <property type="molecule type" value="Genomic_DNA"/>
</dbReference>
<sequence>MKLSEVPVGAKVMVKDVEESEISPKLRAIGILPGVTITVVKNAPMGDPRMYKVFNKLISLRQSEASLVEVEILRDSVIPLSSATPGLYKVKQILGGYIVRRWLSKVGITEGSTIKLLSDRRVVTSLGTFDIGFGKLSKILVISAETQSEQGS</sequence>
<dbReference type="Pfam" id="PF04023">
    <property type="entry name" value="FeoA"/>
    <property type="match status" value="1"/>
</dbReference>
<reference evidence="4" key="1">
    <citation type="journal article" date="2020" name="mSystems">
        <title>Genome- and Community-Level Interaction Insights into Carbon Utilization and Element Cycling Functions of Hydrothermarchaeota in Hydrothermal Sediment.</title>
        <authorList>
            <person name="Zhou Z."/>
            <person name="Liu Y."/>
            <person name="Xu W."/>
            <person name="Pan J."/>
            <person name="Luo Z.H."/>
            <person name="Li M."/>
        </authorList>
    </citation>
    <scope>NUCLEOTIDE SEQUENCE [LARGE SCALE GENOMIC DNA]</scope>
    <source>
        <strain evidence="4">SpSt-604</strain>
        <strain evidence="3">SpSt-640</strain>
    </source>
</reference>
<dbReference type="InterPro" id="IPR008988">
    <property type="entry name" value="Transcriptional_repressor_C"/>
</dbReference>
<evidence type="ECO:0000313" key="4">
    <source>
        <dbReference type="EMBL" id="HGU42737.1"/>
    </source>
</evidence>
<proteinExistence type="predicted"/>
<organism evidence="4">
    <name type="scientific">Fervidobacterium pennivorans</name>
    <dbReference type="NCBI Taxonomy" id="93466"/>
    <lineage>
        <taxon>Bacteria</taxon>
        <taxon>Thermotogati</taxon>
        <taxon>Thermotogota</taxon>
        <taxon>Thermotogae</taxon>
        <taxon>Thermotogales</taxon>
        <taxon>Fervidobacteriaceae</taxon>
        <taxon>Fervidobacterium</taxon>
    </lineage>
</organism>
<dbReference type="InterPro" id="IPR052713">
    <property type="entry name" value="FeoA"/>
</dbReference>
<dbReference type="InterPro" id="IPR007167">
    <property type="entry name" value="Fe-transptr_FeoA-like"/>
</dbReference>
<gene>
    <name evidence="4" type="ORF">ENT72_07485</name>
    <name evidence="3" type="ORF">ENU12_00925</name>
</gene>
<feature type="domain" description="Ferrous iron transporter FeoA-like" evidence="2">
    <location>
        <begin position="78"/>
        <end position="143"/>
    </location>
</feature>
<name>A0A7C4RZW9_FERPE</name>
<feature type="domain" description="Ferrous iron transporter FeoA-like" evidence="2">
    <location>
        <begin position="1"/>
        <end position="72"/>
    </location>
</feature>
<dbReference type="AlphaFoldDB" id="A0A7C4RZW9"/>
<accession>A0A7C4RZW9</accession>
<dbReference type="Gene3D" id="2.30.30.90">
    <property type="match status" value="2"/>
</dbReference>
<dbReference type="PANTHER" id="PTHR42954:SF2">
    <property type="entry name" value="FE(2+) TRANSPORT PROTEIN A"/>
    <property type="match status" value="1"/>
</dbReference>
<dbReference type="PANTHER" id="PTHR42954">
    <property type="entry name" value="FE(2+) TRANSPORT PROTEIN A"/>
    <property type="match status" value="1"/>
</dbReference>
<comment type="caution">
    <text evidence="4">The sequence shown here is derived from an EMBL/GenBank/DDBJ whole genome shotgun (WGS) entry which is preliminary data.</text>
</comment>
<dbReference type="GO" id="GO:0046914">
    <property type="term" value="F:transition metal ion binding"/>
    <property type="evidence" value="ECO:0007669"/>
    <property type="project" value="InterPro"/>
</dbReference>
<evidence type="ECO:0000313" key="3">
    <source>
        <dbReference type="EMBL" id="HGQ76500.1"/>
    </source>
</evidence>
<dbReference type="EMBL" id="DSZT01000244">
    <property type="protein sequence ID" value="HGU42737.1"/>
    <property type="molecule type" value="Genomic_DNA"/>
</dbReference>
<evidence type="ECO:0000259" key="2">
    <source>
        <dbReference type="SMART" id="SM00899"/>
    </source>
</evidence>
<keyword evidence="1" id="KW-0408">Iron</keyword>
<protein>
    <submittedName>
        <fullName evidence="4">Ferrous iron transport protein A</fullName>
    </submittedName>
</protein>
<dbReference type="SUPFAM" id="SSF50037">
    <property type="entry name" value="C-terminal domain of transcriptional repressors"/>
    <property type="match status" value="1"/>
</dbReference>